<comment type="cofactor">
    <cofactor evidence="1">
        <name>Mg(2+)</name>
        <dbReference type="ChEBI" id="CHEBI:18420"/>
    </cofactor>
</comment>
<evidence type="ECO:0000256" key="8">
    <source>
        <dbReference type="ARBA" id="ARBA00022842"/>
    </source>
</evidence>
<keyword evidence="8" id="KW-0460">Magnesium</keyword>
<dbReference type="InterPro" id="IPR024932">
    <property type="entry name" value="ApbE"/>
</dbReference>
<dbReference type="EC" id="2.7.1.180" evidence="2"/>
<dbReference type="PANTHER" id="PTHR30040:SF2">
    <property type="entry name" value="FAD:PROTEIN FMN TRANSFERASE"/>
    <property type="match status" value="1"/>
</dbReference>
<protein>
    <recommendedName>
        <fullName evidence="3">FAD:protein FMN transferase</fullName>
        <ecNumber evidence="2">2.7.1.180</ecNumber>
    </recommendedName>
    <alternativeName>
        <fullName evidence="9">Flavin transferase</fullName>
    </alternativeName>
</protein>
<evidence type="ECO:0000256" key="3">
    <source>
        <dbReference type="ARBA" id="ARBA00016337"/>
    </source>
</evidence>
<keyword evidence="6" id="KW-0479">Metal-binding</keyword>
<keyword evidence="5" id="KW-0808">Transferase</keyword>
<dbReference type="EMBL" id="CAFAZX010000098">
    <property type="protein sequence ID" value="CAB4845234.1"/>
    <property type="molecule type" value="Genomic_DNA"/>
</dbReference>
<accession>A0A6J6MH68</accession>
<comment type="catalytic activity">
    <reaction evidence="10">
        <text>L-threonyl-[protein] + FAD = FMN-L-threonyl-[protein] + AMP + H(+)</text>
        <dbReference type="Rhea" id="RHEA:36847"/>
        <dbReference type="Rhea" id="RHEA-COMP:11060"/>
        <dbReference type="Rhea" id="RHEA-COMP:11061"/>
        <dbReference type="ChEBI" id="CHEBI:15378"/>
        <dbReference type="ChEBI" id="CHEBI:30013"/>
        <dbReference type="ChEBI" id="CHEBI:57692"/>
        <dbReference type="ChEBI" id="CHEBI:74257"/>
        <dbReference type="ChEBI" id="CHEBI:456215"/>
        <dbReference type="EC" id="2.7.1.180"/>
    </reaction>
</comment>
<evidence type="ECO:0000256" key="4">
    <source>
        <dbReference type="ARBA" id="ARBA00022630"/>
    </source>
</evidence>
<evidence type="ECO:0000256" key="9">
    <source>
        <dbReference type="ARBA" id="ARBA00031306"/>
    </source>
</evidence>
<dbReference type="SUPFAM" id="SSF143631">
    <property type="entry name" value="ApbE-like"/>
    <property type="match status" value="1"/>
</dbReference>
<dbReference type="EMBL" id="CAFBOJ010000166">
    <property type="protein sequence ID" value="CAB4989577.1"/>
    <property type="molecule type" value="Genomic_DNA"/>
</dbReference>
<evidence type="ECO:0000256" key="1">
    <source>
        <dbReference type="ARBA" id="ARBA00001946"/>
    </source>
</evidence>
<keyword evidence="7" id="KW-0274">FAD</keyword>
<evidence type="ECO:0000256" key="5">
    <source>
        <dbReference type="ARBA" id="ARBA00022679"/>
    </source>
</evidence>
<dbReference type="PANTHER" id="PTHR30040">
    <property type="entry name" value="THIAMINE BIOSYNTHESIS LIPOPROTEIN APBE"/>
    <property type="match status" value="1"/>
</dbReference>
<evidence type="ECO:0000256" key="6">
    <source>
        <dbReference type="ARBA" id="ARBA00022723"/>
    </source>
</evidence>
<proteinExistence type="predicted"/>
<dbReference type="GO" id="GO:0046872">
    <property type="term" value="F:metal ion binding"/>
    <property type="evidence" value="ECO:0007669"/>
    <property type="project" value="UniProtKB-KW"/>
</dbReference>
<dbReference type="AlphaFoldDB" id="A0A6J6MH68"/>
<evidence type="ECO:0000313" key="12">
    <source>
        <dbReference type="EMBL" id="CAB4845234.1"/>
    </source>
</evidence>
<gene>
    <name evidence="11" type="ORF">UFOPK2254_01312</name>
    <name evidence="12" type="ORF">UFOPK3241_01297</name>
    <name evidence="13" type="ORF">UFOPK3937_01208</name>
</gene>
<reference evidence="11" key="1">
    <citation type="submission" date="2020-05" db="EMBL/GenBank/DDBJ databases">
        <authorList>
            <person name="Chiriac C."/>
            <person name="Salcher M."/>
            <person name="Ghai R."/>
            <person name="Kavagutti S V."/>
        </authorList>
    </citation>
    <scope>NUCLEOTIDE SEQUENCE</scope>
</reference>
<evidence type="ECO:0000256" key="2">
    <source>
        <dbReference type="ARBA" id="ARBA00011955"/>
    </source>
</evidence>
<sequence>MARLTREIEVWGTVLYVDVASPDVDESALKTGLDRVRDFSLHVDEVFSTYKSESVVSKLRREEISIESTSDEVKEVWNLCIAARDMSGGAFNPWAVAGGFDPSGLVKGWAADKCAEILQAHGGRHILVNAAGDLALRGGTFVDGVVQPWSIGIVNPDNRQETVRHFQISDGAIATSGTYEKGAHILDPHSGMIAIGAKSATVIGPNGALTDALATALMVEGRDGAAIFGNPELSEYSVWVIDRYGDVAWSLGPLS</sequence>
<keyword evidence="4" id="KW-0285">Flavoprotein</keyword>
<evidence type="ECO:0000313" key="11">
    <source>
        <dbReference type="EMBL" id="CAB4672035.1"/>
    </source>
</evidence>
<evidence type="ECO:0000256" key="7">
    <source>
        <dbReference type="ARBA" id="ARBA00022827"/>
    </source>
</evidence>
<dbReference type="GO" id="GO:0016740">
    <property type="term" value="F:transferase activity"/>
    <property type="evidence" value="ECO:0007669"/>
    <property type="project" value="UniProtKB-KW"/>
</dbReference>
<name>A0A6J6MH68_9ZZZZ</name>
<evidence type="ECO:0000256" key="10">
    <source>
        <dbReference type="ARBA" id="ARBA00048540"/>
    </source>
</evidence>
<dbReference type="InterPro" id="IPR003374">
    <property type="entry name" value="ApbE-like_sf"/>
</dbReference>
<organism evidence="11">
    <name type="scientific">freshwater metagenome</name>
    <dbReference type="NCBI Taxonomy" id="449393"/>
    <lineage>
        <taxon>unclassified sequences</taxon>
        <taxon>metagenomes</taxon>
        <taxon>ecological metagenomes</taxon>
    </lineage>
</organism>
<dbReference type="Gene3D" id="3.10.520.10">
    <property type="entry name" value="ApbE-like domains"/>
    <property type="match status" value="2"/>
</dbReference>
<dbReference type="Pfam" id="PF02424">
    <property type="entry name" value="ApbE"/>
    <property type="match status" value="1"/>
</dbReference>
<evidence type="ECO:0000313" key="13">
    <source>
        <dbReference type="EMBL" id="CAB4989577.1"/>
    </source>
</evidence>
<dbReference type="EMBL" id="CAEZWO010000163">
    <property type="protein sequence ID" value="CAB4672035.1"/>
    <property type="molecule type" value="Genomic_DNA"/>
</dbReference>